<organism evidence="2 3">
    <name type="scientific">Cucurbita argyrosperma subsp. sororia</name>
    <dbReference type="NCBI Taxonomy" id="37648"/>
    <lineage>
        <taxon>Eukaryota</taxon>
        <taxon>Viridiplantae</taxon>
        <taxon>Streptophyta</taxon>
        <taxon>Embryophyta</taxon>
        <taxon>Tracheophyta</taxon>
        <taxon>Spermatophyta</taxon>
        <taxon>Magnoliopsida</taxon>
        <taxon>eudicotyledons</taxon>
        <taxon>Gunneridae</taxon>
        <taxon>Pentapetalae</taxon>
        <taxon>rosids</taxon>
        <taxon>fabids</taxon>
        <taxon>Cucurbitales</taxon>
        <taxon>Cucurbitaceae</taxon>
        <taxon>Cucurbiteae</taxon>
        <taxon>Cucurbita</taxon>
    </lineage>
</organism>
<name>A0AAV6P2T2_9ROSI</name>
<evidence type="ECO:0000313" key="3">
    <source>
        <dbReference type="Proteomes" id="UP000685013"/>
    </source>
</evidence>
<dbReference type="PANTHER" id="PTHR31147">
    <property type="entry name" value="ACYL TRANSFERASE 4"/>
    <property type="match status" value="1"/>
</dbReference>
<dbReference type="InterPro" id="IPR050898">
    <property type="entry name" value="Plant_acyltransferase"/>
</dbReference>
<keyword evidence="3" id="KW-1185">Reference proteome</keyword>
<protein>
    <submittedName>
        <fullName evidence="2">Benzyl alcohol O-benzoyltransferase</fullName>
    </submittedName>
</protein>
<evidence type="ECO:0000256" key="1">
    <source>
        <dbReference type="ARBA" id="ARBA00022679"/>
    </source>
</evidence>
<accession>A0AAV6P2T2</accession>
<keyword evidence="1" id="KW-0808">Transferase</keyword>
<dbReference type="GO" id="GO:0016740">
    <property type="term" value="F:transferase activity"/>
    <property type="evidence" value="ECO:0007669"/>
    <property type="project" value="UniProtKB-KW"/>
</dbReference>
<gene>
    <name evidence="2" type="primary">HSR201</name>
    <name evidence="2" type="ORF">SDJN03_02490</name>
</gene>
<evidence type="ECO:0000313" key="2">
    <source>
        <dbReference type="EMBL" id="KAG6605173.1"/>
    </source>
</evidence>
<reference evidence="2 3" key="1">
    <citation type="journal article" date="2021" name="Hortic Res">
        <title>The domestication of Cucurbita argyrosperma as revealed by the genome of its wild relative.</title>
        <authorList>
            <person name="Barrera-Redondo J."/>
            <person name="Sanchez-de la Vega G."/>
            <person name="Aguirre-Liguori J.A."/>
            <person name="Castellanos-Morales G."/>
            <person name="Gutierrez-Guerrero Y.T."/>
            <person name="Aguirre-Dugua X."/>
            <person name="Aguirre-Planter E."/>
            <person name="Tenaillon M.I."/>
            <person name="Lira-Saade R."/>
            <person name="Eguiarte L.E."/>
        </authorList>
    </citation>
    <scope>NUCLEOTIDE SEQUENCE [LARGE SCALE GENOMIC DNA]</scope>
    <source>
        <strain evidence="2">JBR-2021</strain>
    </source>
</reference>
<dbReference type="Pfam" id="PF02458">
    <property type="entry name" value="Transferase"/>
    <property type="match status" value="1"/>
</dbReference>
<comment type="caution">
    <text evidence="2">The sequence shown here is derived from an EMBL/GenBank/DDBJ whole genome shotgun (WGS) entry which is preliminary data.</text>
</comment>
<sequence length="143" mass="15325">MTLTTAGKLCQNPVGYALELVRKAKADVTEEYMKSVADLMVTKGQPHFTIMRSYLVSDVTGAGFRDVDFGWGKAAYGGPAKGGVGAIPGVVIFYIPFKNKMGEKGVSVSLCLPVPAMERFVEELDGLLKGKQTIDGFFIPSAL</sequence>
<feature type="non-terminal residue" evidence="2">
    <location>
        <position position="1"/>
    </location>
</feature>
<dbReference type="PANTHER" id="PTHR31147:SF66">
    <property type="entry name" value="OS05G0315700 PROTEIN"/>
    <property type="match status" value="1"/>
</dbReference>
<dbReference type="Proteomes" id="UP000685013">
    <property type="component" value="Chromosome 2"/>
</dbReference>
<proteinExistence type="predicted"/>
<dbReference type="EMBL" id="JAGKQH010000002">
    <property type="protein sequence ID" value="KAG6605173.1"/>
    <property type="molecule type" value="Genomic_DNA"/>
</dbReference>
<dbReference type="AlphaFoldDB" id="A0AAV6P2T2"/>